<feature type="region of interest" description="Disordered" evidence="1">
    <location>
        <begin position="274"/>
        <end position="300"/>
    </location>
</feature>
<dbReference type="Proteomes" id="UP000433876">
    <property type="component" value="Unassembled WGS sequence"/>
</dbReference>
<accession>A0A8S8ZAS4</accession>
<evidence type="ECO:0000256" key="1">
    <source>
        <dbReference type="SAM" id="MobiDB-lite"/>
    </source>
</evidence>
<dbReference type="EMBL" id="NMPR01000243">
    <property type="protein sequence ID" value="KAA8624251.1"/>
    <property type="molecule type" value="Genomic_DNA"/>
</dbReference>
<proteinExistence type="predicted"/>
<feature type="compositionally biased region" description="Acidic residues" evidence="1">
    <location>
        <begin position="289"/>
        <end position="300"/>
    </location>
</feature>
<name>A0A8S8ZAS4_SORMA</name>
<dbReference type="VEuPathDB" id="FungiDB:SMAC_00045"/>
<comment type="caution">
    <text evidence="2">The sequence shown here is derived from an EMBL/GenBank/DDBJ whole genome shotgun (WGS) entry which is preliminary data.</text>
</comment>
<dbReference type="AlphaFoldDB" id="A0A8S8ZAS4"/>
<feature type="compositionally biased region" description="Pro residues" evidence="1">
    <location>
        <begin position="97"/>
        <end position="107"/>
    </location>
</feature>
<evidence type="ECO:0000313" key="2">
    <source>
        <dbReference type="EMBL" id="KAA8624251.1"/>
    </source>
</evidence>
<sequence length="300" mass="32751">MAPSTAAPAPAPAPARATRDSSIIEEELHPSGDPDLLSSPDDTDSFVELGGFHQPGSIGARMKGPYSPESGEYDSEMEFLDSHLLPSVQTSFAVPTPAAPAPAPAPQHPGTSRQPAAGAPRPRGRQPDAAQVRLVVKGEEFDRMIGFTGRKPYILSKLRPHDPYGLEPTFDLLGRRPSARNGHDAVKKHFDVAHVKWEISVSKMASEVENMVKYGIMLRDEAHASHKWVGQTGTQTWGEDGSMKNYGAFMASLKKVKEMARKAEELVKAVEGDAKRWSMGSAKKRRDWDEVEISVTEESE</sequence>
<organism evidence="2 3">
    <name type="scientific">Sordaria macrospora</name>
    <dbReference type="NCBI Taxonomy" id="5147"/>
    <lineage>
        <taxon>Eukaryota</taxon>
        <taxon>Fungi</taxon>
        <taxon>Dikarya</taxon>
        <taxon>Ascomycota</taxon>
        <taxon>Pezizomycotina</taxon>
        <taxon>Sordariomycetes</taxon>
        <taxon>Sordariomycetidae</taxon>
        <taxon>Sordariales</taxon>
        <taxon>Sordariaceae</taxon>
        <taxon>Sordaria</taxon>
    </lineage>
</organism>
<evidence type="ECO:0000313" key="3">
    <source>
        <dbReference type="Proteomes" id="UP000433876"/>
    </source>
</evidence>
<protein>
    <submittedName>
        <fullName evidence="2">Uncharacterized protein</fullName>
    </submittedName>
</protein>
<gene>
    <name evidence="2" type="ORF">SMACR_00045</name>
</gene>
<reference evidence="2 3" key="1">
    <citation type="submission" date="2017-07" db="EMBL/GenBank/DDBJ databases">
        <title>Genome sequence of the Sordaria macrospora wild type strain R19027.</title>
        <authorList>
            <person name="Nowrousian M."/>
            <person name="Teichert I."/>
            <person name="Kueck U."/>
        </authorList>
    </citation>
    <scope>NUCLEOTIDE SEQUENCE [LARGE SCALE GENOMIC DNA]</scope>
    <source>
        <strain evidence="2 3">R19027</strain>
        <tissue evidence="2">Mycelium</tissue>
    </source>
</reference>
<feature type="region of interest" description="Disordered" evidence="1">
    <location>
        <begin position="1"/>
        <end position="129"/>
    </location>
</feature>